<feature type="transmembrane region" description="Helical" evidence="1">
    <location>
        <begin position="215"/>
        <end position="236"/>
    </location>
</feature>
<protein>
    <submittedName>
        <fullName evidence="2">Uncharacterized protein</fullName>
    </submittedName>
</protein>
<keyword evidence="1" id="KW-0812">Transmembrane</keyword>
<evidence type="ECO:0000256" key="1">
    <source>
        <dbReference type="SAM" id="Phobius"/>
    </source>
</evidence>
<feature type="transmembrane region" description="Helical" evidence="1">
    <location>
        <begin position="248"/>
        <end position="269"/>
    </location>
</feature>
<feature type="transmembrane region" description="Helical" evidence="1">
    <location>
        <begin position="176"/>
        <end position="195"/>
    </location>
</feature>
<evidence type="ECO:0000313" key="3">
    <source>
        <dbReference type="Proteomes" id="UP000654075"/>
    </source>
</evidence>
<name>A0A813E1V8_POLGL</name>
<reference evidence="2" key="1">
    <citation type="submission" date="2021-02" db="EMBL/GenBank/DDBJ databases">
        <authorList>
            <person name="Dougan E. K."/>
            <person name="Rhodes N."/>
            <person name="Thang M."/>
            <person name="Chan C."/>
        </authorList>
    </citation>
    <scope>NUCLEOTIDE SEQUENCE</scope>
</reference>
<dbReference type="OrthoDB" id="417108at2759"/>
<comment type="caution">
    <text evidence="2">The sequence shown here is derived from an EMBL/GenBank/DDBJ whole genome shotgun (WGS) entry which is preliminary data.</text>
</comment>
<keyword evidence="3" id="KW-1185">Reference proteome</keyword>
<gene>
    <name evidence="2" type="ORF">PGLA1383_LOCUS11317</name>
</gene>
<feature type="transmembrane region" description="Helical" evidence="1">
    <location>
        <begin position="153"/>
        <end position="169"/>
    </location>
</feature>
<proteinExistence type="predicted"/>
<feature type="transmembrane region" description="Helical" evidence="1">
    <location>
        <begin position="69"/>
        <end position="89"/>
    </location>
</feature>
<feature type="non-terminal residue" evidence="2">
    <location>
        <position position="1"/>
    </location>
</feature>
<evidence type="ECO:0000313" key="2">
    <source>
        <dbReference type="EMBL" id="CAE8592681.1"/>
    </source>
</evidence>
<keyword evidence="1" id="KW-1133">Transmembrane helix</keyword>
<keyword evidence="1" id="KW-0472">Membrane</keyword>
<accession>A0A813E1V8</accession>
<organism evidence="2 3">
    <name type="scientific">Polarella glacialis</name>
    <name type="common">Dinoflagellate</name>
    <dbReference type="NCBI Taxonomy" id="89957"/>
    <lineage>
        <taxon>Eukaryota</taxon>
        <taxon>Sar</taxon>
        <taxon>Alveolata</taxon>
        <taxon>Dinophyceae</taxon>
        <taxon>Suessiales</taxon>
        <taxon>Suessiaceae</taxon>
        <taxon>Polarella</taxon>
    </lineage>
</organism>
<sequence length="422" mass="48438">EGIGFKTHAEFDAFIFIVNTSFHLANTLINVLLNGAATGADLHSWAWSLLEPITESANVDTEHPLARQIYLMMVPGNLYTGFFMGYLMGNVVPYLQNMLLARIIYVWKCLPDCLLKVLKLILPWAPSDIDFYPRFNAEMALQSNRIGLEYDCAVWITNTTIGFLLMLCVSTYVRDLFRALLIWSVIYYFYCRFMHFRVSSMRYYTSTNLETWMMFYWGVPLSTLAAVAFVWGLRAGIVLPGEVWQVKLGVLMAVFASSLFLWLASYQWLVRPFEHKIAVEANQGITVDEVSLRKIYSWYNCNPVFALKCAYFYEEKHLDHPTTIPVKAVVEGAKRGPVCHYFQIGKQYLFFKKEHQNLIRKAPDNSLEFETWLEHGASQSETAVVLAMRDAKPAEYEQLLLGGNYSGDYTKPSSRGIHEDEP</sequence>
<dbReference type="AlphaFoldDB" id="A0A813E1V8"/>
<dbReference type="EMBL" id="CAJNNV010005817">
    <property type="protein sequence ID" value="CAE8592681.1"/>
    <property type="molecule type" value="Genomic_DNA"/>
</dbReference>
<dbReference type="Proteomes" id="UP000654075">
    <property type="component" value="Unassembled WGS sequence"/>
</dbReference>